<evidence type="ECO:0000256" key="1">
    <source>
        <dbReference type="SAM" id="MobiDB-lite"/>
    </source>
</evidence>
<evidence type="ECO:0000313" key="3">
    <source>
        <dbReference type="EMBL" id="KAB8073693.1"/>
    </source>
</evidence>
<dbReference type="Pfam" id="PF13449">
    <property type="entry name" value="Phytase-like"/>
    <property type="match status" value="1"/>
</dbReference>
<proteinExistence type="predicted"/>
<dbReference type="AlphaFoldDB" id="A0A5N5WYQ5"/>
<dbReference type="InterPro" id="IPR027372">
    <property type="entry name" value="Phytase-like_dom"/>
</dbReference>
<feature type="compositionally biased region" description="Basic and acidic residues" evidence="1">
    <location>
        <begin position="157"/>
        <end position="184"/>
    </location>
</feature>
<keyword evidence="4" id="KW-1185">Reference proteome</keyword>
<reference evidence="3 4" key="1">
    <citation type="submission" date="2019-04" db="EMBL/GenBank/DDBJ databases">
        <title>Friends and foes A comparative genomics study of 23 Aspergillus species from section Flavi.</title>
        <authorList>
            <consortium name="DOE Joint Genome Institute"/>
            <person name="Kjaerbolling I."/>
            <person name="Vesth T."/>
            <person name="Frisvad J.C."/>
            <person name="Nybo J.L."/>
            <person name="Theobald S."/>
            <person name="Kildgaard S."/>
            <person name="Isbrandt T."/>
            <person name="Kuo A."/>
            <person name="Sato A."/>
            <person name="Lyhne E.K."/>
            <person name="Kogle M.E."/>
            <person name="Wiebenga A."/>
            <person name="Kun R.S."/>
            <person name="Lubbers R.J."/>
            <person name="Makela M.R."/>
            <person name="Barry K."/>
            <person name="Chovatia M."/>
            <person name="Clum A."/>
            <person name="Daum C."/>
            <person name="Haridas S."/>
            <person name="He G."/>
            <person name="LaButti K."/>
            <person name="Lipzen A."/>
            <person name="Mondo S."/>
            <person name="Riley R."/>
            <person name="Salamov A."/>
            <person name="Simmons B.A."/>
            <person name="Magnuson J.K."/>
            <person name="Henrissat B."/>
            <person name="Mortensen U.H."/>
            <person name="Larsen T.O."/>
            <person name="Devries R.P."/>
            <person name="Grigoriev I.V."/>
            <person name="Machida M."/>
            <person name="Baker S.E."/>
            <person name="Andersen M.R."/>
        </authorList>
    </citation>
    <scope>NUCLEOTIDE SEQUENCE [LARGE SCALE GENOMIC DNA]</scope>
    <source>
        <strain evidence="3 4">CBS 151.66</strain>
    </source>
</reference>
<sequence>MAAIRTSTRQAAQKAKEAISAAPDTKNRGGAGAKRKDAAHKGPEPKRSKKDEQKPVQAEDRVVDERKENAEEQVEDKKEEQKPVQTEDTLVDERMEDAEEHVEEKKVEYNEEYAEHAEGKKGAPKDEPAEGLEEAQEKVEQEKEKQEPPEPSSEQQKPADEREEKSAPDRSEAGVQKSQEREDVVPSNILEKGVIYFFYRPRVNVSEAHSVDDVARSFIVLRPTPLGAALDETQGSLEAGAKCRLMMLPKKKFPTTGRERDMGFVEKAGQTMKELRENFIAGEKYETSTRGERTVPEAKPYAEGVYAITSTKRASHLAYILTIPGEIGPLQEDFGLHARGSWIVQSKNPKYPGPSYAQIPNDPEYPESVREKFQDYRWVPLTPEFINYQNAQFLMVGEATDDLGKAATAEPDGKRSEEKQPGEELEQLEDENKERVDSLKAAAALSSTRHKANNIVNQTTCGGTTYAYTGLEGYGYIPSNEVDKYGDTLGGIGSSIAIEQGSWHQTSHDSYSGIVYVLPDRGWNTNGTLNFQPRIHKLSISLILAHNASAQNPSPPNLHLKYLDTILLTGPDNQPTTGLDADATGHLSYPGYPPLPAATYTGNGFGGPGPGGKRISLDPEGLALVRDGFWVSDEYGPYIYKFNHAGKMLTAIQPPAAILPHRNGTLSFSAASPPLYSPSRKTVPEDPDPGRNNNQGLEALTISPDGKTLYAMLQSALNQEGGPKKKNRQPTRLLEYDIASSDKPVYKHEYAVLLPKYEDYTKDSDDKSVVASQSEIHQLPTGDFLVLSRDSGFGHGQAETRSVYRQADIFSLSNSTTDLKGKYDAVGASIASSKGKLKEGITPAEYCSFVDFNVEGELAKFGLHNGGEQDAFLLNEKWEGLAIVPVEPGEHSRRGKGKKNEYFLFSFSDNDFMTQDGYMNFGRFKYADESGYNIDNQVLVFKVEF</sequence>
<feature type="region of interest" description="Disordered" evidence="1">
    <location>
        <begin position="406"/>
        <end position="436"/>
    </location>
</feature>
<feature type="compositionally biased region" description="Basic and acidic residues" evidence="1">
    <location>
        <begin position="135"/>
        <end position="148"/>
    </location>
</feature>
<feature type="region of interest" description="Disordered" evidence="1">
    <location>
        <begin position="1"/>
        <end position="184"/>
    </location>
</feature>
<feature type="compositionally biased region" description="Basic and acidic residues" evidence="1">
    <location>
        <begin position="34"/>
        <end position="82"/>
    </location>
</feature>
<accession>A0A5N5WYQ5</accession>
<dbReference type="Proteomes" id="UP000326565">
    <property type="component" value="Unassembled WGS sequence"/>
</dbReference>
<dbReference type="PANTHER" id="PTHR37957">
    <property type="entry name" value="BLR7070 PROTEIN"/>
    <property type="match status" value="1"/>
</dbReference>
<feature type="compositionally biased region" description="Basic and acidic residues" evidence="1">
    <location>
        <begin position="102"/>
        <end position="128"/>
    </location>
</feature>
<feature type="compositionally biased region" description="Low complexity" evidence="1">
    <location>
        <begin position="10"/>
        <end position="22"/>
    </location>
</feature>
<evidence type="ECO:0000259" key="2">
    <source>
        <dbReference type="Pfam" id="PF13449"/>
    </source>
</evidence>
<feature type="region of interest" description="Disordered" evidence="1">
    <location>
        <begin position="669"/>
        <end position="699"/>
    </location>
</feature>
<organism evidence="3 4">
    <name type="scientific">Aspergillus leporis</name>
    <dbReference type="NCBI Taxonomy" id="41062"/>
    <lineage>
        <taxon>Eukaryota</taxon>
        <taxon>Fungi</taxon>
        <taxon>Dikarya</taxon>
        <taxon>Ascomycota</taxon>
        <taxon>Pezizomycotina</taxon>
        <taxon>Eurotiomycetes</taxon>
        <taxon>Eurotiomycetidae</taxon>
        <taxon>Eurotiales</taxon>
        <taxon>Aspergillaceae</taxon>
        <taxon>Aspergillus</taxon>
        <taxon>Aspergillus subgen. Circumdati</taxon>
    </lineage>
</organism>
<gene>
    <name evidence="3" type="ORF">BDV29DRAFT_201697</name>
</gene>
<dbReference type="OrthoDB" id="425936at2759"/>
<name>A0A5N5WYQ5_9EURO</name>
<protein>
    <recommendedName>
        <fullName evidence="2">Phytase-like domain-containing protein</fullName>
    </recommendedName>
</protein>
<evidence type="ECO:0000313" key="4">
    <source>
        <dbReference type="Proteomes" id="UP000326565"/>
    </source>
</evidence>
<dbReference type="EMBL" id="ML732222">
    <property type="protein sequence ID" value="KAB8073693.1"/>
    <property type="molecule type" value="Genomic_DNA"/>
</dbReference>
<dbReference type="PANTHER" id="PTHR37957:SF1">
    <property type="entry name" value="PHYTASE-LIKE DOMAIN-CONTAINING PROTEIN"/>
    <property type="match status" value="1"/>
</dbReference>
<feature type="compositionally biased region" description="Basic and acidic residues" evidence="1">
    <location>
        <begin position="411"/>
        <end position="422"/>
    </location>
</feature>
<feature type="domain" description="Phytase-like" evidence="2">
    <location>
        <begin position="515"/>
        <end position="805"/>
    </location>
</feature>